<dbReference type="GO" id="GO:0005544">
    <property type="term" value="F:calcium-dependent phospholipid binding"/>
    <property type="evidence" value="ECO:0007669"/>
    <property type="project" value="InterPro"/>
</dbReference>
<organism evidence="2">
    <name type="scientific">Timema tahoe</name>
    <dbReference type="NCBI Taxonomy" id="61484"/>
    <lineage>
        <taxon>Eukaryota</taxon>
        <taxon>Metazoa</taxon>
        <taxon>Ecdysozoa</taxon>
        <taxon>Arthropoda</taxon>
        <taxon>Hexapoda</taxon>
        <taxon>Insecta</taxon>
        <taxon>Pterygota</taxon>
        <taxon>Neoptera</taxon>
        <taxon>Polyneoptera</taxon>
        <taxon>Phasmatodea</taxon>
        <taxon>Timematodea</taxon>
        <taxon>Timematoidea</taxon>
        <taxon>Timematidae</taxon>
        <taxon>Timema</taxon>
    </lineage>
</organism>
<dbReference type="PANTHER" id="PTHR10857">
    <property type="entry name" value="COPINE"/>
    <property type="match status" value="1"/>
</dbReference>
<dbReference type="Pfam" id="PF07002">
    <property type="entry name" value="Copine"/>
    <property type="match status" value="2"/>
</dbReference>
<evidence type="ECO:0000313" key="2">
    <source>
        <dbReference type="EMBL" id="CAD7463054.1"/>
    </source>
</evidence>
<dbReference type="PANTHER" id="PTHR10857:SF106">
    <property type="entry name" value="C2 DOMAIN-CONTAINING PROTEIN"/>
    <property type="match status" value="1"/>
</dbReference>
<proteinExistence type="predicted"/>
<dbReference type="InterPro" id="IPR045052">
    <property type="entry name" value="Copine"/>
</dbReference>
<feature type="domain" description="Copine C-terminal" evidence="1">
    <location>
        <begin position="60"/>
        <end position="121"/>
    </location>
</feature>
<dbReference type="GO" id="GO:0005886">
    <property type="term" value="C:plasma membrane"/>
    <property type="evidence" value="ECO:0007669"/>
    <property type="project" value="TreeGrafter"/>
</dbReference>
<dbReference type="EMBL" id="OE007160">
    <property type="protein sequence ID" value="CAD7463054.1"/>
    <property type="molecule type" value="Genomic_DNA"/>
</dbReference>
<reference evidence="2" key="1">
    <citation type="submission" date="2020-11" db="EMBL/GenBank/DDBJ databases">
        <authorList>
            <person name="Tran Van P."/>
        </authorList>
    </citation>
    <scope>NUCLEOTIDE SEQUENCE</scope>
</reference>
<evidence type="ECO:0000259" key="1">
    <source>
        <dbReference type="Pfam" id="PF07002"/>
    </source>
</evidence>
<dbReference type="GO" id="GO:0071277">
    <property type="term" value="P:cellular response to calcium ion"/>
    <property type="evidence" value="ECO:0007669"/>
    <property type="project" value="TreeGrafter"/>
</dbReference>
<gene>
    <name evidence="2" type="ORF">TTEB3V08_LOCUS10941</name>
</gene>
<protein>
    <recommendedName>
        <fullName evidence="1">Copine C-terminal domain-containing protein</fullName>
    </recommendedName>
</protein>
<name>A0A7R9P0L8_9NEOP</name>
<sequence length="264" mass="29453">MTTWRRSMVELSKVVIPVTSTSPKNSVVPERLRSYLVLREHVSKLKAQGTAAIDYFLQPGVLEAYKSCIRQIQLFGPTNFAPVINHVAKFAESYSDGSQYFILLIITDGVITDMVQTKQACKHRKQLARDKHKQWLETSSTIPCDEWSESVACRAIIRASALPMSIIIVGVGRADFDAMNELDGDTVPVSHNGVQAKRDIVQFVPFRNFESLQNVSVAKAYLAKEVLEEIPDQIVGYMKGRNVVPKLPATNQMKGDAPPPPYPH</sequence>
<dbReference type="InterPro" id="IPR036465">
    <property type="entry name" value="vWFA_dom_sf"/>
</dbReference>
<feature type="domain" description="Copine C-terminal" evidence="1">
    <location>
        <begin position="152"/>
        <end position="245"/>
    </location>
</feature>
<accession>A0A7R9P0L8</accession>
<dbReference type="AlphaFoldDB" id="A0A7R9P0L8"/>
<dbReference type="SUPFAM" id="SSF53300">
    <property type="entry name" value="vWA-like"/>
    <property type="match status" value="1"/>
</dbReference>
<dbReference type="GO" id="GO:0032991">
    <property type="term" value="C:protein-containing complex"/>
    <property type="evidence" value="ECO:0007669"/>
    <property type="project" value="UniProtKB-ARBA"/>
</dbReference>
<dbReference type="InterPro" id="IPR010734">
    <property type="entry name" value="Copine_C"/>
</dbReference>